<evidence type="ECO:0000313" key="1">
    <source>
        <dbReference type="EMBL" id="MBE0381979.1"/>
    </source>
</evidence>
<dbReference type="OrthoDB" id="1113428at2"/>
<accession>A0A2K4X635</accession>
<dbReference type="SUPFAM" id="SSF53756">
    <property type="entry name" value="UDP-Glycosyltransferase/glycogen phosphorylase"/>
    <property type="match status" value="1"/>
</dbReference>
<dbReference type="EMBL" id="AQGW01000018">
    <property type="protein sequence ID" value="MBE0381979.1"/>
    <property type="molecule type" value="Genomic_DNA"/>
</dbReference>
<proteinExistence type="predicted"/>
<reference evidence="2 3" key="2">
    <citation type="submission" date="2017-11" db="EMBL/GenBank/DDBJ databases">
        <authorList>
            <person name="Han C.G."/>
        </authorList>
    </citation>
    <scope>NUCLEOTIDE SEQUENCE [LARGE SCALE GENOMIC DNA]</scope>
    <source>
        <strain evidence="3">ATCC 43555</strain>
        <strain evidence="2">ATCC43555</strain>
    </source>
</reference>
<dbReference type="Pfam" id="PF04464">
    <property type="entry name" value="Glyphos_transf"/>
    <property type="match status" value="1"/>
</dbReference>
<keyword evidence="4" id="KW-1185">Reference proteome</keyword>
<dbReference type="GeneID" id="93662425"/>
<keyword evidence="2" id="KW-0808">Transferase</keyword>
<dbReference type="RefSeq" id="WP_104641957.1">
    <property type="nucleotide sequence ID" value="NZ_AQGW01000018.1"/>
</dbReference>
<dbReference type="Gene3D" id="3.40.50.12580">
    <property type="match status" value="1"/>
</dbReference>
<reference evidence="1 4" key="1">
    <citation type="submission" date="2015-06" db="EMBL/GenBank/DDBJ databases">
        <title>Genome sequence of Pseudoalteromonas carrageenovora.</title>
        <authorList>
            <person name="Xie B.-B."/>
            <person name="Rong J.-C."/>
            <person name="Qin Q.-L."/>
            <person name="Zhang Y.-Z."/>
        </authorList>
    </citation>
    <scope>NUCLEOTIDE SEQUENCE [LARGE SCALE GENOMIC DNA]</scope>
    <source>
        <strain evidence="1 4">IAM 12662</strain>
    </source>
</reference>
<dbReference type="EMBL" id="LT965928">
    <property type="protein sequence ID" value="SOU39782.1"/>
    <property type="molecule type" value="Genomic_DNA"/>
</dbReference>
<dbReference type="Proteomes" id="UP000615003">
    <property type="component" value="Unassembled WGS sequence"/>
</dbReference>
<evidence type="ECO:0000313" key="2">
    <source>
        <dbReference type="EMBL" id="SOU39782.1"/>
    </source>
</evidence>
<dbReference type="AlphaFoldDB" id="A0A2K4X635"/>
<gene>
    <name evidence="2" type="ORF">PCAR9_A20202</name>
    <name evidence="1" type="ORF">PCARR_a0229</name>
</gene>
<organism evidence="2 3">
    <name type="scientific">Pseudoalteromonas carrageenovora IAM 12662</name>
    <dbReference type="NCBI Taxonomy" id="1314868"/>
    <lineage>
        <taxon>Bacteria</taxon>
        <taxon>Pseudomonadati</taxon>
        <taxon>Pseudomonadota</taxon>
        <taxon>Gammaproteobacteria</taxon>
        <taxon>Alteromonadales</taxon>
        <taxon>Pseudoalteromonadaceae</taxon>
        <taxon>Pseudoalteromonas</taxon>
    </lineage>
</organism>
<sequence length="354" mass="41598">MNVIFDTQSLYYLPQYVPVFKKLSEKGIKSKFVFYKNSHKHLIQRVIDDYNLDHIWVDDQLQAMDFYEQEKADWVFFANSFSYLERLHKVSKSAQLGHGIGPKSSYYTKSNKAMTVRFVEGAYRLARLESMYPDDKFIDVGFCKLDPIFNNEKIDGALELNNFSDEKQTLLYAPTFYPSSLELFPKNWPEHFGNYNILIKPHYFSISKERYKKHVKLLEHWATYPNVYLAKVEDYSLVPFLDKADLLISDASSALFEFALLNKPVIWCDFLKLRWGYRGIFSYRFKKRMDRDYGEYANLAVHAKKYKGLKKIVEQQLAEPESLANIRLSLSEKLAGKVDGKASQRIVQYLMENN</sequence>
<dbReference type="InterPro" id="IPR043148">
    <property type="entry name" value="TagF_C"/>
</dbReference>
<name>A0A2K4X635_PSEVC</name>
<evidence type="ECO:0000313" key="4">
    <source>
        <dbReference type="Proteomes" id="UP000615003"/>
    </source>
</evidence>
<dbReference type="InterPro" id="IPR007554">
    <property type="entry name" value="Glycerophosphate_synth"/>
</dbReference>
<protein>
    <submittedName>
        <fullName evidence="2">CDP-glycerol glycerophosphotransferase</fullName>
    </submittedName>
</protein>
<evidence type="ECO:0000313" key="3">
    <source>
        <dbReference type="Proteomes" id="UP000238288"/>
    </source>
</evidence>
<dbReference type="GO" id="GO:0047355">
    <property type="term" value="F:CDP-glycerol glycerophosphotransferase activity"/>
    <property type="evidence" value="ECO:0007669"/>
    <property type="project" value="InterPro"/>
</dbReference>
<dbReference type="Proteomes" id="UP000238288">
    <property type="component" value="Chromosome PCAR9a"/>
</dbReference>
<dbReference type="GO" id="GO:0016020">
    <property type="term" value="C:membrane"/>
    <property type="evidence" value="ECO:0007669"/>
    <property type="project" value="InterPro"/>
</dbReference>